<protein>
    <recommendedName>
        <fullName evidence="9">ABC transmembrane type-1 domain-containing protein</fullName>
    </recommendedName>
</protein>
<keyword evidence="3 8" id="KW-0812">Transmembrane</keyword>
<dbReference type="GO" id="GO:0016020">
    <property type="term" value="C:membrane"/>
    <property type="evidence" value="ECO:0007669"/>
    <property type="project" value="InterPro"/>
</dbReference>
<keyword evidence="4" id="KW-0677">Repeat</keyword>
<keyword evidence="11" id="KW-1185">Reference proteome</keyword>
<evidence type="ECO:0000256" key="2">
    <source>
        <dbReference type="ARBA" id="ARBA00022448"/>
    </source>
</evidence>
<evidence type="ECO:0000313" key="10">
    <source>
        <dbReference type="EMBL" id="KAI5352187.1"/>
    </source>
</evidence>
<evidence type="ECO:0000313" key="11">
    <source>
        <dbReference type="Proteomes" id="UP001054821"/>
    </source>
</evidence>
<evidence type="ECO:0000256" key="8">
    <source>
        <dbReference type="SAM" id="Phobius"/>
    </source>
</evidence>
<keyword evidence="5 8" id="KW-1133">Transmembrane helix</keyword>
<evidence type="ECO:0000256" key="5">
    <source>
        <dbReference type="ARBA" id="ARBA00022989"/>
    </source>
</evidence>
<keyword evidence="7" id="KW-0325">Glycoprotein</keyword>
<dbReference type="AlphaFoldDB" id="A0AAD5F3S2"/>
<dbReference type="Pfam" id="PF00664">
    <property type="entry name" value="ABC_membrane"/>
    <property type="match status" value="1"/>
</dbReference>
<dbReference type="GO" id="GO:0005524">
    <property type="term" value="F:ATP binding"/>
    <property type="evidence" value="ECO:0007669"/>
    <property type="project" value="InterPro"/>
</dbReference>
<dbReference type="GO" id="GO:0016887">
    <property type="term" value="F:ATP hydrolysis activity"/>
    <property type="evidence" value="ECO:0007669"/>
    <property type="project" value="InterPro"/>
</dbReference>
<dbReference type="PANTHER" id="PTHR45136">
    <property type="entry name" value="ABC TRANSPORTER DOMAIN-CONTAINING PROTEIN"/>
    <property type="match status" value="1"/>
</dbReference>
<name>A0AAD5F3S2_PRUDU</name>
<dbReference type="CDD" id="cd18578">
    <property type="entry name" value="ABC_6TM_Pgp_ABCB1_D2_like"/>
    <property type="match status" value="1"/>
</dbReference>
<dbReference type="SUPFAM" id="SSF90123">
    <property type="entry name" value="ABC transporter transmembrane region"/>
    <property type="match status" value="1"/>
</dbReference>
<feature type="domain" description="ABC transmembrane type-1" evidence="9">
    <location>
        <begin position="55"/>
        <end position="249"/>
    </location>
</feature>
<dbReference type="Pfam" id="PF00005">
    <property type="entry name" value="ABC_tran"/>
    <property type="match status" value="2"/>
</dbReference>
<dbReference type="EMBL" id="JAJFAZ020000001">
    <property type="protein sequence ID" value="KAI5352187.1"/>
    <property type="molecule type" value="Genomic_DNA"/>
</dbReference>
<feature type="transmembrane region" description="Helical" evidence="8">
    <location>
        <begin position="78"/>
        <end position="101"/>
    </location>
</feature>
<accession>A0AAD5F3S2</accession>
<dbReference type="InterPro" id="IPR003439">
    <property type="entry name" value="ABC_transporter-like_ATP-bd"/>
</dbReference>
<dbReference type="Gene3D" id="3.40.50.300">
    <property type="entry name" value="P-loop containing nucleotide triphosphate hydrolases"/>
    <property type="match status" value="2"/>
</dbReference>
<dbReference type="PROSITE" id="PS50929">
    <property type="entry name" value="ABC_TM1F"/>
    <property type="match status" value="1"/>
</dbReference>
<dbReference type="InterPro" id="IPR027417">
    <property type="entry name" value="P-loop_NTPase"/>
</dbReference>
<dbReference type="InterPro" id="IPR036640">
    <property type="entry name" value="ABC1_TM_sf"/>
</dbReference>
<comment type="caution">
    <text evidence="10">The sequence shown here is derived from an EMBL/GenBank/DDBJ whole genome shotgun (WGS) entry which is preliminary data.</text>
</comment>
<sequence>MQQCDDSDIKKLPDSSYPSSSRWHLLQMNAPEWKQEILGCLGSAGFRFVHLIHTYFLGTIVSIYFQPENSTIKSNIKMYYYIFLSLAVFSFIANLLQHYNFAVMGERLSKRVRTKMLEKILTFEIGWFDQDENTTAAICARLTTEANMVRSLTADCMPILVQVFYSASLAFVIALIVTWRISIVMIAVQPLLIGSFYSRSVLMKSMSSKAKKAQAEGSQLASEASFNHTTITAFSSQTRILNQFGAAMKGQKAEHQTVMDFRFLSVQLPILKHSCNSCKSIADAGSMTSDLARGGRTIKSIFSILDRENRPDQMIFKGLSLKIQAGDTIALVGKSGSGKSTVIGLIERFYDPLSGSNTTVAEVRKAAKLANAHEFISSMEEGYETYCGERGVQLSGRKKQRRALARAILKNPTILLLDEATVDLYMLNCT</sequence>
<feature type="transmembrane region" description="Helical" evidence="8">
    <location>
        <begin position="157"/>
        <end position="177"/>
    </location>
</feature>
<evidence type="ECO:0000259" key="9">
    <source>
        <dbReference type="PROSITE" id="PS50929"/>
    </source>
</evidence>
<dbReference type="InterPro" id="IPR011527">
    <property type="entry name" value="ABC1_TM_dom"/>
</dbReference>
<reference evidence="10 11" key="1">
    <citation type="journal article" date="2022" name="G3 (Bethesda)">
        <title>Whole-genome sequence and methylome profiling of the almond [Prunus dulcis (Mill.) D.A. Webb] cultivar 'Nonpareil'.</title>
        <authorList>
            <person name="D'Amico-Willman K.M."/>
            <person name="Ouma W.Z."/>
            <person name="Meulia T."/>
            <person name="Sideli G.M."/>
            <person name="Gradziel T.M."/>
            <person name="Fresnedo-Ramirez J."/>
        </authorList>
    </citation>
    <scope>NUCLEOTIDE SEQUENCE [LARGE SCALE GENOMIC DNA]</scope>
    <source>
        <strain evidence="10">Clone GOH B32 T37-40</strain>
    </source>
</reference>
<dbReference type="GO" id="GO:0140359">
    <property type="term" value="F:ABC-type transporter activity"/>
    <property type="evidence" value="ECO:0007669"/>
    <property type="project" value="InterPro"/>
</dbReference>
<proteinExistence type="inferred from homology"/>
<evidence type="ECO:0000256" key="6">
    <source>
        <dbReference type="ARBA" id="ARBA00023136"/>
    </source>
</evidence>
<feature type="transmembrane region" description="Helical" evidence="8">
    <location>
        <begin position="48"/>
        <end position="66"/>
    </location>
</feature>
<dbReference type="Proteomes" id="UP001054821">
    <property type="component" value="Chromosome 1"/>
</dbReference>
<gene>
    <name evidence="10" type="ORF">L3X38_005078</name>
</gene>
<dbReference type="PANTHER" id="PTHR45136:SF2">
    <property type="entry name" value="ABC TRANSPORTER DOMAIN-CONTAINING PROTEIN"/>
    <property type="match status" value="1"/>
</dbReference>
<dbReference type="Gene3D" id="1.20.1560.10">
    <property type="entry name" value="ABC transporter type 1, transmembrane domain"/>
    <property type="match status" value="1"/>
</dbReference>
<organism evidence="10 11">
    <name type="scientific">Prunus dulcis</name>
    <name type="common">Almond</name>
    <name type="synonym">Amygdalus dulcis</name>
    <dbReference type="NCBI Taxonomy" id="3755"/>
    <lineage>
        <taxon>Eukaryota</taxon>
        <taxon>Viridiplantae</taxon>
        <taxon>Streptophyta</taxon>
        <taxon>Embryophyta</taxon>
        <taxon>Tracheophyta</taxon>
        <taxon>Spermatophyta</taxon>
        <taxon>Magnoliopsida</taxon>
        <taxon>eudicotyledons</taxon>
        <taxon>Gunneridae</taxon>
        <taxon>Pentapetalae</taxon>
        <taxon>rosids</taxon>
        <taxon>fabids</taxon>
        <taxon>Rosales</taxon>
        <taxon>Rosaceae</taxon>
        <taxon>Amygdaloideae</taxon>
        <taxon>Amygdaleae</taxon>
        <taxon>Prunus</taxon>
    </lineage>
</organism>
<evidence type="ECO:0000256" key="3">
    <source>
        <dbReference type="ARBA" id="ARBA00022692"/>
    </source>
</evidence>
<keyword evidence="2" id="KW-0813">Transport</keyword>
<keyword evidence="6 8" id="KW-0472">Membrane</keyword>
<dbReference type="SUPFAM" id="SSF52540">
    <property type="entry name" value="P-loop containing nucleoside triphosphate hydrolases"/>
    <property type="match status" value="1"/>
</dbReference>
<feature type="transmembrane region" description="Helical" evidence="8">
    <location>
        <begin position="183"/>
        <end position="202"/>
    </location>
</feature>
<comment type="similarity">
    <text evidence="1">Belongs to the ABC transporter superfamily. ABCB family. Multidrug resistance exporter (TC 3.A.1.201) subfamily.</text>
</comment>
<evidence type="ECO:0000256" key="7">
    <source>
        <dbReference type="ARBA" id="ARBA00023180"/>
    </source>
</evidence>
<evidence type="ECO:0000256" key="1">
    <source>
        <dbReference type="ARBA" id="ARBA00007577"/>
    </source>
</evidence>
<evidence type="ECO:0000256" key="4">
    <source>
        <dbReference type="ARBA" id="ARBA00022737"/>
    </source>
</evidence>